<sequence length="341" mass="39779">MLNLESSNLSLEKTLRELFTTEKSVSIDRIVSDFDNTLFHISTPDPAEKTKIVLSIFLKCYNDLVKYGDVDSYLRNAYNDSQWYTVLDQPEDGYNFSIFIDLQQISTTVLASPEEMESLIAKLSLLKRNALAAPFDVAFKRYDVLAQEAAVKNVDLYVPEENSEEATSVINYREDETIYIRPSHDRVTVIFTALFKDETDKIFGNVFLQEFVDARKRSIQNAPQVLFSPYEPPLELRGLPEFQNFNYGQQSATSKYDKGFVTFVLFPRHLVPQKRENTITQIQLFRTYFHYHIKASKAYLHSRMRKRVLEYLKILNRAKPDQEEKDIERKTASGRRFVQRI</sequence>
<dbReference type="GO" id="GO:0005885">
    <property type="term" value="C:Arp2/3 protein complex"/>
    <property type="evidence" value="ECO:0007669"/>
    <property type="project" value="InterPro"/>
</dbReference>
<dbReference type="EMBL" id="BTFZ01000002">
    <property type="protein sequence ID" value="GMM34085.1"/>
    <property type="molecule type" value="Genomic_DNA"/>
</dbReference>
<feature type="region of interest" description="Disordered" evidence="7">
    <location>
        <begin position="322"/>
        <end position="341"/>
    </location>
</feature>
<accession>A0AAV5QI73</accession>
<evidence type="ECO:0000256" key="2">
    <source>
        <dbReference type="ARBA" id="ARBA00007192"/>
    </source>
</evidence>
<name>A0AAV5QI73_9ASCO</name>
<comment type="similarity">
    <text evidence="2 6">Belongs to the ARPC2 family.</text>
</comment>
<dbReference type="Pfam" id="PF04045">
    <property type="entry name" value="P34-Arc"/>
    <property type="match status" value="1"/>
</dbReference>
<dbReference type="SUPFAM" id="SSF69645">
    <property type="entry name" value="Arp2/3 complex subunits"/>
    <property type="match status" value="2"/>
</dbReference>
<evidence type="ECO:0000256" key="4">
    <source>
        <dbReference type="ARBA" id="ARBA00023203"/>
    </source>
</evidence>
<dbReference type="InterPro" id="IPR007188">
    <property type="entry name" value="ARPC2"/>
</dbReference>
<protein>
    <recommendedName>
        <fullName evidence="6">Arp2/3 complex 34 kDa subunit</fullName>
    </recommendedName>
</protein>
<dbReference type="PANTHER" id="PTHR12058:SF0">
    <property type="entry name" value="ACTIN-RELATED PROTEIN 2_3 COMPLEX SUBUNIT 2"/>
    <property type="match status" value="1"/>
</dbReference>
<gene>
    <name evidence="8" type="ORF">DASC09_014100</name>
</gene>
<keyword evidence="5 6" id="KW-0206">Cytoskeleton</keyword>
<dbReference type="FunFam" id="3.30.1460.20:FF:000003">
    <property type="entry name" value="Arp2/3 complex 34 kDa subunit"/>
    <property type="match status" value="1"/>
</dbReference>
<dbReference type="GeneID" id="90072064"/>
<dbReference type="AlphaFoldDB" id="A0AAV5QI73"/>
<evidence type="ECO:0000313" key="8">
    <source>
        <dbReference type="EMBL" id="GMM34085.1"/>
    </source>
</evidence>
<dbReference type="Proteomes" id="UP001360560">
    <property type="component" value="Unassembled WGS sequence"/>
</dbReference>
<dbReference type="GO" id="GO:0051015">
    <property type="term" value="F:actin filament binding"/>
    <property type="evidence" value="ECO:0007669"/>
    <property type="project" value="TreeGrafter"/>
</dbReference>
<comment type="subcellular location">
    <subcellularLocation>
        <location evidence="1 6">Cytoplasm</location>
        <location evidence="1 6">Cytoskeleton</location>
    </subcellularLocation>
</comment>
<feature type="compositionally biased region" description="Basic and acidic residues" evidence="7">
    <location>
        <begin position="322"/>
        <end position="331"/>
    </location>
</feature>
<proteinExistence type="inferred from homology"/>
<evidence type="ECO:0000256" key="7">
    <source>
        <dbReference type="SAM" id="MobiDB-lite"/>
    </source>
</evidence>
<keyword evidence="9" id="KW-1185">Reference proteome</keyword>
<evidence type="ECO:0000256" key="3">
    <source>
        <dbReference type="ARBA" id="ARBA00022490"/>
    </source>
</evidence>
<organism evidence="8 9">
    <name type="scientific">Saccharomycopsis crataegensis</name>
    <dbReference type="NCBI Taxonomy" id="43959"/>
    <lineage>
        <taxon>Eukaryota</taxon>
        <taxon>Fungi</taxon>
        <taxon>Dikarya</taxon>
        <taxon>Ascomycota</taxon>
        <taxon>Saccharomycotina</taxon>
        <taxon>Saccharomycetes</taxon>
        <taxon>Saccharomycopsidaceae</taxon>
        <taxon>Saccharomycopsis</taxon>
    </lineage>
</organism>
<evidence type="ECO:0000256" key="5">
    <source>
        <dbReference type="ARBA" id="ARBA00023212"/>
    </source>
</evidence>
<evidence type="ECO:0000256" key="6">
    <source>
        <dbReference type="RuleBase" id="RU364015"/>
    </source>
</evidence>
<comment type="function">
    <text evidence="6">Functions as actin-binding component of the Arp2/3 complex which is involved in regulation of actin polymerization and together with an activating nucleation-promoting factor (NPF) mediates the formation of branched actin networks.</text>
</comment>
<dbReference type="Gene3D" id="3.30.1460.20">
    <property type="match status" value="2"/>
</dbReference>
<comment type="caution">
    <text evidence="8">The sequence shown here is derived from an EMBL/GenBank/DDBJ whole genome shotgun (WGS) entry which is preliminary data.</text>
</comment>
<dbReference type="InterPro" id="IPR034666">
    <property type="entry name" value="ARPC2/4"/>
</dbReference>
<keyword evidence="4 6" id="KW-0009">Actin-binding</keyword>
<dbReference type="GO" id="GO:0030041">
    <property type="term" value="P:actin filament polymerization"/>
    <property type="evidence" value="ECO:0007669"/>
    <property type="project" value="InterPro"/>
</dbReference>
<evidence type="ECO:0000256" key="1">
    <source>
        <dbReference type="ARBA" id="ARBA00004245"/>
    </source>
</evidence>
<dbReference type="PANTHER" id="PTHR12058">
    <property type="entry name" value="ARP2/3 COMPLEX 34 KDA SUBUNIT"/>
    <property type="match status" value="1"/>
</dbReference>
<keyword evidence="3 6" id="KW-0963">Cytoplasm</keyword>
<reference evidence="8 9" key="1">
    <citation type="journal article" date="2023" name="Elife">
        <title>Identification of key yeast species and microbe-microbe interactions impacting larval growth of Drosophila in the wild.</title>
        <authorList>
            <person name="Mure A."/>
            <person name="Sugiura Y."/>
            <person name="Maeda R."/>
            <person name="Honda K."/>
            <person name="Sakurai N."/>
            <person name="Takahashi Y."/>
            <person name="Watada M."/>
            <person name="Katoh T."/>
            <person name="Gotoh A."/>
            <person name="Gotoh Y."/>
            <person name="Taniguchi I."/>
            <person name="Nakamura K."/>
            <person name="Hayashi T."/>
            <person name="Katayama T."/>
            <person name="Uemura T."/>
            <person name="Hattori Y."/>
        </authorList>
    </citation>
    <scope>NUCLEOTIDE SEQUENCE [LARGE SCALE GENOMIC DNA]</scope>
    <source>
        <strain evidence="8 9">SC-9</strain>
    </source>
</reference>
<dbReference type="GO" id="GO:0034314">
    <property type="term" value="P:Arp2/3 complex-mediated actin nucleation"/>
    <property type="evidence" value="ECO:0007669"/>
    <property type="project" value="InterPro"/>
</dbReference>
<comment type="subunit">
    <text evidence="6">Component of the Arp2/3 complex.</text>
</comment>
<dbReference type="RefSeq" id="XP_064851085.1">
    <property type="nucleotide sequence ID" value="XM_064995013.1"/>
</dbReference>
<dbReference type="GO" id="GO:0005200">
    <property type="term" value="F:structural constituent of cytoskeleton"/>
    <property type="evidence" value="ECO:0007669"/>
    <property type="project" value="TreeGrafter"/>
</dbReference>
<evidence type="ECO:0000313" key="9">
    <source>
        <dbReference type="Proteomes" id="UP001360560"/>
    </source>
</evidence>